<dbReference type="InterPro" id="IPR009057">
    <property type="entry name" value="Homeodomain-like_sf"/>
</dbReference>
<keyword evidence="2" id="KW-0238">DNA-binding</keyword>
<keyword evidence="6" id="KW-1185">Reference proteome</keyword>
<reference evidence="5 6" key="1">
    <citation type="submission" date="2019-03" db="EMBL/GenBank/DDBJ databases">
        <title>Draft genome sequences of novel Actinobacteria.</title>
        <authorList>
            <person name="Sahin N."/>
            <person name="Ay H."/>
            <person name="Saygin H."/>
        </authorList>
    </citation>
    <scope>NUCLEOTIDE SEQUENCE [LARGE SCALE GENOMIC DNA]</scope>
    <source>
        <strain evidence="5 6">CH32</strain>
    </source>
</reference>
<keyword evidence="3" id="KW-0804">Transcription</keyword>
<dbReference type="InterPro" id="IPR018060">
    <property type="entry name" value="HTH_AraC"/>
</dbReference>
<feature type="domain" description="HTH araC/xylS-type" evidence="4">
    <location>
        <begin position="170"/>
        <end position="264"/>
    </location>
</feature>
<dbReference type="SMART" id="SM00342">
    <property type="entry name" value="HTH_ARAC"/>
    <property type="match status" value="1"/>
</dbReference>
<dbReference type="GO" id="GO:0003700">
    <property type="term" value="F:DNA-binding transcription factor activity"/>
    <property type="evidence" value="ECO:0007669"/>
    <property type="project" value="InterPro"/>
</dbReference>
<evidence type="ECO:0000313" key="5">
    <source>
        <dbReference type="EMBL" id="TDD57219.1"/>
    </source>
</evidence>
<organism evidence="5 6">
    <name type="scientific">Nonomuraea terrae</name>
    <dbReference type="NCBI Taxonomy" id="2530383"/>
    <lineage>
        <taxon>Bacteria</taxon>
        <taxon>Bacillati</taxon>
        <taxon>Actinomycetota</taxon>
        <taxon>Actinomycetes</taxon>
        <taxon>Streptosporangiales</taxon>
        <taxon>Streptosporangiaceae</taxon>
        <taxon>Nonomuraea</taxon>
    </lineage>
</organism>
<evidence type="ECO:0000256" key="1">
    <source>
        <dbReference type="ARBA" id="ARBA00023015"/>
    </source>
</evidence>
<evidence type="ECO:0000259" key="4">
    <source>
        <dbReference type="PROSITE" id="PS01124"/>
    </source>
</evidence>
<protein>
    <submittedName>
        <fullName evidence="5">AraC family transcriptional regulator</fullName>
    </submittedName>
</protein>
<dbReference type="PANTHER" id="PTHR46796:SF15">
    <property type="entry name" value="BLL1074 PROTEIN"/>
    <property type="match status" value="1"/>
</dbReference>
<dbReference type="EMBL" id="SMKQ01000001">
    <property type="protein sequence ID" value="TDD57219.1"/>
    <property type="molecule type" value="Genomic_DNA"/>
</dbReference>
<evidence type="ECO:0000256" key="2">
    <source>
        <dbReference type="ARBA" id="ARBA00023125"/>
    </source>
</evidence>
<dbReference type="PROSITE" id="PS01124">
    <property type="entry name" value="HTH_ARAC_FAMILY_2"/>
    <property type="match status" value="1"/>
</dbReference>
<dbReference type="OrthoDB" id="2559672at2"/>
<name>A0A4R4ZI79_9ACTN</name>
<dbReference type="Gene3D" id="1.10.10.60">
    <property type="entry name" value="Homeodomain-like"/>
    <property type="match status" value="1"/>
</dbReference>
<dbReference type="RefSeq" id="WP_132607976.1">
    <property type="nucleotide sequence ID" value="NZ_SMKQ01000001.1"/>
</dbReference>
<evidence type="ECO:0000313" key="6">
    <source>
        <dbReference type="Proteomes" id="UP000295302"/>
    </source>
</evidence>
<evidence type="ECO:0000256" key="3">
    <source>
        <dbReference type="ARBA" id="ARBA00023163"/>
    </source>
</evidence>
<gene>
    <name evidence="5" type="ORF">E1286_00390</name>
</gene>
<accession>A0A4R4ZI79</accession>
<dbReference type="GO" id="GO:0043565">
    <property type="term" value="F:sequence-specific DNA binding"/>
    <property type="evidence" value="ECO:0007669"/>
    <property type="project" value="InterPro"/>
</dbReference>
<comment type="caution">
    <text evidence="5">The sequence shown here is derived from an EMBL/GenBank/DDBJ whole genome shotgun (WGS) entry which is preliminary data.</text>
</comment>
<proteinExistence type="predicted"/>
<dbReference type="SUPFAM" id="SSF46689">
    <property type="entry name" value="Homeodomain-like"/>
    <property type="match status" value="1"/>
</dbReference>
<dbReference type="AlphaFoldDB" id="A0A4R4ZI79"/>
<dbReference type="Pfam" id="PF12833">
    <property type="entry name" value="HTH_18"/>
    <property type="match status" value="1"/>
</dbReference>
<dbReference type="InterPro" id="IPR050204">
    <property type="entry name" value="AraC_XylS_family_regulators"/>
</dbReference>
<sequence>MGQLPEYAWSQAAPTLRGLVSGYSGYRTHGPPGVHHGLPSGHVTLVVCLSGTLDVVGVPGPPRPPRSFTSAVGGLHDGPVVMAHDGHQYGVHLDLTWRGARALLGLPASELAGDVADLAAVLGGRARELGERLAGAPTWRGRFRILDDTLAELVDHGRDGPPPEVAQAWRRLRETGGRLAIGELAQELGWSRRHLGERFRRETGLSPKTAARVIRFERACRLLRSPRRPSQAETAAECGYSDQAHLAREFRDLGGTTATRWLGEFPFVQDRAAVSEPG</sequence>
<dbReference type="Proteomes" id="UP000295302">
    <property type="component" value="Unassembled WGS sequence"/>
</dbReference>
<keyword evidence="1" id="KW-0805">Transcription regulation</keyword>
<dbReference type="PANTHER" id="PTHR46796">
    <property type="entry name" value="HTH-TYPE TRANSCRIPTIONAL ACTIVATOR RHAS-RELATED"/>
    <property type="match status" value="1"/>
</dbReference>